<dbReference type="Proteomes" id="UP000016922">
    <property type="component" value="Unassembled WGS sequence"/>
</dbReference>
<accession>S3CE25</accession>
<dbReference type="OMA" id="DIMEVDW"/>
<evidence type="ECO:0000313" key="2">
    <source>
        <dbReference type="EMBL" id="EPE24747.1"/>
    </source>
</evidence>
<dbReference type="SUPFAM" id="SSF54695">
    <property type="entry name" value="POZ domain"/>
    <property type="match status" value="1"/>
</dbReference>
<dbReference type="SMART" id="SM00225">
    <property type="entry name" value="BTB"/>
    <property type="match status" value="1"/>
</dbReference>
<dbReference type="InterPro" id="IPR000210">
    <property type="entry name" value="BTB/POZ_dom"/>
</dbReference>
<dbReference type="AlphaFoldDB" id="S3CE25"/>
<keyword evidence="3" id="KW-1185">Reference proteome</keyword>
<feature type="domain" description="BTB" evidence="1">
    <location>
        <begin position="24"/>
        <end position="55"/>
    </location>
</feature>
<evidence type="ECO:0000259" key="1">
    <source>
        <dbReference type="PROSITE" id="PS50097"/>
    </source>
</evidence>
<sequence>MALTSPPDANKQDPIVFLISHMTPDVRLQVFDQPFHIHSMVLRIHSSFFRTFLDSVDKTDIAPSATGFAYDSITEIDADGQGWNLVRSEKKIYSTSFSKFSGNTKYQTVAFGKLMRCMYYRDLKLEGVDELKVILALSDYFGMLRSFSGNLTDALFMNGSIKPNENNCLDLLEIAVKCRHRILYNDCLILAINPWREPRYLKLQNETLKSKAEEAHMKVASRVEKTHSHILSFVAEGRMQDTKFVQAVRSSTASVGYGFNVARYFRTMRDAGCDVQRHGKYGEKPLSDVLSSNLILDTKAESGGCHSPDSFFCLDIKTCDLPWDIMEVDW</sequence>
<dbReference type="OrthoDB" id="2129688at2759"/>
<gene>
    <name evidence="2" type="ORF">GLAREA_08600</name>
</gene>
<dbReference type="CDD" id="cd18186">
    <property type="entry name" value="BTB_POZ_ZBTB_KLHL-like"/>
    <property type="match status" value="1"/>
</dbReference>
<proteinExistence type="predicted"/>
<reference evidence="2 3" key="1">
    <citation type="journal article" date="2013" name="BMC Genomics">
        <title>Genomics-driven discovery of the pneumocandin biosynthetic gene cluster in the fungus Glarea lozoyensis.</title>
        <authorList>
            <person name="Chen L."/>
            <person name="Yue Q."/>
            <person name="Zhang X."/>
            <person name="Xiang M."/>
            <person name="Wang C."/>
            <person name="Li S."/>
            <person name="Che Y."/>
            <person name="Ortiz-Lopez F.J."/>
            <person name="Bills G.F."/>
            <person name="Liu X."/>
            <person name="An Z."/>
        </authorList>
    </citation>
    <scope>NUCLEOTIDE SEQUENCE [LARGE SCALE GENOMIC DNA]</scope>
    <source>
        <strain evidence="3">ATCC 20868 / MF5171</strain>
    </source>
</reference>
<dbReference type="RefSeq" id="XP_008088835.1">
    <property type="nucleotide sequence ID" value="XM_008090644.1"/>
</dbReference>
<evidence type="ECO:0000313" key="3">
    <source>
        <dbReference type="Proteomes" id="UP000016922"/>
    </source>
</evidence>
<dbReference type="InterPro" id="IPR011333">
    <property type="entry name" value="SKP1/BTB/POZ_sf"/>
</dbReference>
<organism evidence="2 3">
    <name type="scientific">Glarea lozoyensis (strain ATCC 20868 / MF5171)</name>
    <dbReference type="NCBI Taxonomy" id="1116229"/>
    <lineage>
        <taxon>Eukaryota</taxon>
        <taxon>Fungi</taxon>
        <taxon>Dikarya</taxon>
        <taxon>Ascomycota</taxon>
        <taxon>Pezizomycotina</taxon>
        <taxon>Leotiomycetes</taxon>
        <taxon>Helotiales</taxon>
        <taxon>Helotiaceae</taxon>
        <taxon>Glarea</taxon>
    </lineage>
</organism>
<dbReference type="Gene3D" id="3.30.710.10">
    <property type="entry name" value="Potassium Channel Kv1.1, Chain A"/>
    <property type="match status" value="1"/>
</dbReference>
<name>S3CE25_GLAL2</name>
<dbReference type="KEGG" id="glz:GLAREA_08600"/>
<dbReference type="EMBL" id="KE145373">
    <property type="protein sequence ID" value="EPE24747.1"/>
    <property type="molecule type" value="Genomic_DNA"/>
</dbReference>
<dbReference type="HOGENOM" id="CLU_071338_0_0_1"/>
<dbReference type="GeneID" id="19467648"/>
<protein>
    <recommendedName>
        <fullName evidence="1">BTB domain-containing protein</fullName>
    </recommendedName>
</protein>
<dbReference type="PROSITE" id="PS50097">
    <property type="entry name" value="BTB"/>
    <property type="match status" value="1"/>
</dbReference>